<name>A0A915JBK8_ROMCU</name>
<evidence type="ECO:0000313" key="2">
    <source>
        <dbReference type="WBParaSite" id="nRc.2.0.1.t23542-RA"/>
    </source>
</evidence>
<keyword evidence="1" id="KW-1185">Reference proteome</keyword>
<accession>A0A915JBK8</accession>
<dbReference type="AlphaFoldDB" id="A0A915JBK8"/>
<protein>
    <submittedName>
        <fullName evidence="2">Uncharacterized protein</fullName>
    </submittedName>
</protein>
<dbReference type="WBParaSite" id="nRc.2.0.1.t23542-RA">
    <property type="protein sequence ID" value="nRc.2.0.1.t23542-RA"/>
    <property type="gene ID" value="nRc.2.0.1.g23542"/>
</dbReference>
<reference evidence="2" key="1">
    <citation type="submission" date="2022-11" db="UniProtKB">
        <authorList>
            <consortium name="WormBaseParasite"/>
        </authorList>
    </citation>
    <scope>IDENTIFICATION</scope>
</reference>
<evidence type="ECO:0000313" key="1">
    <source>
        <dbReference type="Proteomes" id="UP000887565"/>
    </source>
</evidence>
<proteinExistence type="predicted"/>
<sequence length="102" mass="11430">MDCWEFFVKISPGPHRRASFKPVKYFCAAFVKAFTGVGSDRCTTTCSVAAAALTRKATNNDEVPQAYQKVDELSQHRYLLSRIYTSRHGHGGRNQLNCATKN</sequence>
<dbReference type="Proteomes" id="UP000887565">
    <property type="component" value="Unplaced"/>
</dbReference>
<organism evidence="1 2">
    <name type="scientific">Romanomermis culicivorax</name>
    <name type="common">Nematode worm</name>
    <dbReference type="NCBI Taxonomy" id="13658"/>
    <lineage>
        <taxon>Eukaryota</taxon>
        <taxon>Metazoa</taxon>
        <taxon>Ecdysozoa</taxon>
        <taxon>Nematoda</taxon>
        <taxon>Enoplea</taxon>
        <taxon>Dorylaimia</taxon>
        <taxon>Mermithida</taxon>
        <taxon>Mermithoidea</taxon>
        <taxon>Mermithidae</taxon>
        <taxon>Romanomermis</taxon>
    </lineage>
</organism>